<dbReference type="InterPro" id="IPR000679">
    <property type="entry name" value="Znf_GATA"/>
</dbReference>
<dbReference type="InterPro" id="IPR013088">
    <property type="entry name" value="Znf_NHR/GATA"/>
</dbReference>
<feature type="region of interest" description="Disordered" evidence="2">
    <location>
        <begin position="167"/>
        <end position="203"/>
    </location>
</feature>
<evidence type="ECO:0000313" key="5">
    <source>
        <dbReference type="Proteomes" id="UP001151582"/>
    </source>
</evidence>
<evidence type="ECO:0000313" key="4">
    <source>
        <dbReference type="EMBL" id="KAJ1984440.1"/>
    </source>
</evidence>
<evidence type="ECO:0000259" key="3">
    <source>
        <dbReference type="PROSITE" id="PS50114"/>
    </source>
</evidence>
<dbReference type="EMBL" id="JANBQB010000019">
    <property type="protein sequence ID" value="KAJ1984440.1"/>
    <property type="molecule type" value="Genomic_DNA"/>
</dbReference>
<feature type="compositionally biased region" description="Low complexity" evidence="2">
    <location>
        <begin position="167"/>
        <end position="200"/>
    </location>
</feature>
<keyword evidence="1" id="KW-0479">Metal-binding</keyword>
<dbReference type="Gene3D" id="3.30.50.10">
    <property type="entry name" value="Erythroid Transcription Factor GATA-1, subunit A"/>
    <property type="match status" value="1"/>
</dbReference>
<evidence type="ECO:0000256" key="2">
    <source>
        <dbReference type="SAM" id="MobiDB-lite"/>
    </source>
</evidence>
<keyword evidence="1" id="KW-0862">Zinc</keyword>
<keyword evidence="1" id="KW-0863">Zinc-finger</keyword>
<organism evidence="4 5">
    <name type="scientific">Dimargaris verticillata</name>
    <dbReference type="NCBI Taxonomy" id="2761393"/>
    <lineage>
        <taxon>Eukaryota</taxon>
        <taxon>Fungi</taxon>
        <taxon>Fungi incertae sedis</taxon>
        <taxon>Zoopagomycota</taxon>
        <taxon>Kickxellomycotina</taxon>
        <taxon>Dimargaritomycetes</taxon>
        <taxon>Dimargaritales</taxon>
        <taxon>Dimargaritaceae</taxon>
        <taxon>Dimargaris</taxon>
    </lineage>
</organism>
<dbReference type="Pfam" id="PF00320">
    <property type="entry name" value="GATA"/>
    <property type="match status" value="1"/>
</dbReference>
<evidence type="ECO:0000256" key="1">
    <source>
        <dbReference type="PROSITE-ProRule" id="PRU00094"/>
    </source>
</evidence>
<feature type="region of interest" description="Disordered" evidence="2">
    <location>
        <begin position="35"/>
        <end position="68"/>
    </location>
</feature>
<dbReference type="Proteomes" id="UP001151582">
    <property type="component" value="Unassembled WGS sequence"/>
</dbReference>
<sequence length="249" mass="26312">MSAHCDPLGAAPVSRARVVLPSLTELCRTGYLPATVTARGPDRTPAGDYYGTSKPDSAHRLPTLGGPSPPASPTAFPAANVYAAAWPYPCGRGYAPADAMRPLPAQRPTHYWKRKSHSNRLGTAIRKCTYCHTSTTRAWRPGPEGSATLCDRCGKKYKRQLAHYGRSISPGSGSLSPESGALGYPPSPVSTASSPVSPTSDTEFASLMCSSRPASGSSNAEFHCASPPRTPPSLPTATPHHSRFLQLLN</sequence>
<dbReference type="SMART" id="SM00401">
    <property type="entry name" value="ZnF_GATA"/>
    <property type="match status" value="1"/>
</dbReference>
<dbReference type="AlphaFoldDB" id="A0A9W8B7P3"/>
<feature type="region of interest" description="Disordered" evidence="2">
    <location>
        <begin position="220"/>
        <end position="240"/>
    </location>
</feature>
<dbReference type="GO" id="GO:0008270">
    <property type="term" value="F:zinc ion binding"/>
    <property type="evidence" value="ECO:0007669"/>
    <property type="project" value="UniProtKB-KW"/>
</dbReference>
<protein>
    <recommendedName>
        <fullName evidence="3">GATA-type domain-containing protein</fullName>
    </recommendedName>
</protein>
<dbReference type="OrthoDB" id="21449at2759"/>
<proteinExistence type="predicted"/>
<keyword evidence="5" id="KW-1185">Reference proteome</keyword>
<dbReference type="PROSITE" id="PS50114">
    <property type="entry name" value="GATA_ZN_FINGER_2"/>
    <property type="match status" value="1"/>
</dbReference>
<dbReference type="SUPFAM" id="SSF57716">
    <property type="entry name" value="Glucocorticoid receptor-like (DNA-binding domain)"/>
    <property type="match status" value="1"/>
</dbReference>
<reference evidence="4" key="1">
    <citation type="submission" date="2022-07" db="EMBL/GenBank/DDBJ databases">
        <title>Phylogenomic reconstructions and comparative analyses of Kickxellomycotina fungi.</title>
        <authorList>
            <person name="Reynolds N.K."/>
            <person name="Stajich J.E."/>
            <person name="Barry K."/>
            <person name="Grigoriev I.V."/>
            <person name="Crous P."/>
            <person name="Smith M.E."/>
        </authorList>
    </citation>
    <scope>NUCLEOTIDE SEQUENCE</scope>
    <source>
        <strain evidence="4">RSA 567</strain>
    </source>
</reference>
<dbReference type="GO" id="GO:0006355">
    <property type="term" value="P:regulation of DNA-templated transcription"/>
    <property type="evidence" value="ECO:0007669"/>
    <property type="project" value="InterPro"/>
</dbReference>
<feature type="domain" description="GATA-type" evidence="3">
    <location>
        <begin position="122"/>
        <end position="158"/>
    </location>
</feature>
<dbReference type="GO" id="GO:0043565">
    <property type="term" value="F:sequence-specific DNA binding"/>
    <property type="evidence" value="ECO:0007669"/>
    <property type="project" value="InterPro"/>
</dbReference>
<comment type="caution">
    <text evidence="4">The sequence shown here is derived from an EMBL/GenBank/DDBJ whole genome shotgun (WGS) entry which is preliminary data.</text>
</comment>
<accession>A0A9W8B7P3</accession>
<name>A0A9W8B7P3_9FUNG</name>
<gene>
    <name evidence="4" type="ORF">H4R34_000645</name>
</gene>